<dbReference type="Gene3D" id="2.40.30.170">
    <property type="match status" value="1"/>
</dbReference>
<accession>A0A7C8KXY4</accession>
<dbReference type="Proteomes" id="UP000480246">
    <property type="component" value="Unassembled WGS sequence"/>
</dbReference>
<keyword evidence="4" id="KW-1133">Transmembrane helix</keyword>
<dbReference type="PANTHER" id="PTHR32347">
    <property type="entry name" value="EFFLUX SYSTEM COMPONENT YKNX-RELATED"/>
    <property type="match status" value="1"/>
</dbReference>
<dbReference type="EMBL" id="WEID01000077">
    <property type="protein sequence ID" value="KAB8129186.1"/>
    <property type="molecule type" value="Genomic_DNA"/>
</dbReference>
<evidence type="ECO:0000256" key="4">
    <source>
        <dbReference type="SAM" id="Phobius"/>
    </source>
</evidence>
<dbReference type="Gene3D" id="2.40.420.20">
    <property type="match status" value="1"/>
</dbReference>
<gene>
    <name evidence="5" type="ORF">F9U64_15485</name>
</gene>
<keyword evidence="2 3" id="KW-0175">Coiled coil</keyword>
<evidence type="ECO:0000256" key="2">
    <source>
        <dbReference type="ARBA" id="ARBA00023054"/>
    </source>
</evidence>
<comment type="caution">
    <text evidence="5">The sequence shown here is derived from an EMBL/GenBank/DDBJ whole genome shotgun (WGS) entry which is preliminary data.</text>
</comment>
<dbReference type="OrthoDB" id="2446145at2"/>
<evidence type="ECO:0000256" key="1">
    <source>
        <dbReference type="ARBA" id="ARBA00004196"/>
    </source>
</evidence>
<organism evidence="5 6">
    <name type="scientific">Gracilibacillus oryzae</name>
    <dbReference type="NCBI Taxonomy" id="1672701"/>
    <lineage>
        <taxon>Bacteria</taxon>
        <taxon>Bacillati</taxon>
        <taxon>Bacillota</taxon>
        <taxon>Bacilli</taxon>
        <taxon>Bacillales</taxon>
        <taxon>Bacillaceae</taxon>
        <taxon>Gracilibacillus</taxon>
    </lineage>
</organism>
<dbReference type="GO" id="GO:0030313">
    <property type="term" value="C:cell envelope"/>
    <property type="evidence" value="ECO:0007669"/>
    <property type="project" value="UniProtKB-SubCell"/>
</dbReference>
<comment type="subcellular location">
    <subcellularLocation>
        <location evidence="1">Cell envelope</location>
    </subcellularLocation>
</comment>
<dbReference type="PANTHER" id="PTHR32347:SF14">
    <property type="entry name" value="EFFLUX SYSTEM COMPONENT YKNX-RELATED"/>
    <property type="match status" value="1"/>
</dbReference>
<evidence type="ECO:0000313" key="6">
    <source>
        <dbReference type="Proteomes" id="UP000480246"/>
    </source>
</evidence>
<evidence type="ECO:0000256" key="3">
    <source>
        <dbReference type="SAM" id="Coils"/>
    </source>
</evidence>
<name>A0A7C8KXY4_9BACI</name>
<evidence type="ECO:0000313" key="5">
    <source>
        <dbReference type="EMBL" id="KAB8129186.1"/>
    </source>
</evidence>
<keyword evidence="4" id="KW-0472">Membrane</keyword>
<sequence length="410" mass="47075">MKKKIIRISAITFILINIVLLIVDDGKIDRISHVKEWTEPITMDMKEQMEKDAIISGRENPLYFDKTVGSFQQFLVEEGDRVNVSDPLYTYMVNDFHTTWQNISNNIEMLDQEISSLESIIMEMESYTIPSTNSSSSSTFSVDNTEYELNLPDDQTASIQSELQKQQFILEKEKELAEKNAERDRLENQLVELETTGDTITITSPYEGVVSHLAYSLEDPFLTIMDDSLYVEAELMEEERQQVTEGMDAEILMEETGEVWEGSVTKVHEAPESLSVNKHSIYPVDIEFNEDQTLEEVLPGYHVDLNITLKESLSAVVVEEEQIDEYSVWIMQSNGIMERQLIEQGIKSDDFVEVVTGLSEEQVIAYGDFSQFRNLTPFTTPLDLDKVTWKNVKPDNANWQEHLVMGLFVR</sequence>
<dbReference type="RefSeq" id="WP_153405561.1">
    <property type="nucleotide sequence ID" value="NZ_ML762437.1"/>
</dbReference>
<dbReference type="InterPro" id="IPR050465">
    <property type="entry name" value="UPF0194_transport"/>
</dbReference>
<feature type="coiled-coil region" evidence="3">
    <location>
        <begin position="169"/>
        <end position="196"/>
    </location>
</feature>
<feature type="transmembrane region" description="Helical" evidence="4">
    <location>
        <begin position="5"/>
        <end position="23"/>
    </location>
</feature>
<proteinExistence type="predicted"/>
<keyword evidence="6" id="KW-1185">Reference proteome</keyword>
<reference evidence="5 6" key="1">
    <citation type="submission" date="2019-10" db="EMBL/GenBank/DDBJ databases">
        <title>Gracilibacillus sp. nov. isolated from rice seeds.</title>
        <authorList>
            <person name="He S."/>
        </authorList>
    </citation>
    <scope>NUCLEOTIDE SEQUENCE [LARGE SCALE GENOMIC DNA]</scope>
    <source>
        <strain evidence="5 6">TD8</strain>
    </source>
</reference>
<keyword evidence="4" id="KW-0812">Transmembrane</keyword>
<protein>
    <submittedName>
        <fullName evidence="5">HlyD family efflux transporter periplasmic adaptor subunit</fullName>
    </submittedName>
</protein>
<dbReference type="AlphaFoldDB" id="A0A7C8KXY4"/>